<dbReference type="Pfam" id="PF10544">
    <property type="entry name" value="T5orf172"/>
    <property type="match status" value="1"/>
</dbReference>
<dbReference type="Proteomes" id="UP000294914">
    <property type="component" value="Unassembled WGS sequence"/>
</dbReference>
<dbReference type="SMART" id="SM00974">
    <property type="entry name" value="T5orf172"/>
    <property type="match status" value="1"/>
</dbReference>
<organism evidence="2 3">
    <name type="scientific">Thiohalophilus thiocyanatoxydans</name>
    <dbReference type="NCBI Taxonomy" id="381308"/>
    <lineage>
        <taxon>Bacteria</taxon>
        <taxon>Pseudomonadati</taxon>
        <taxon>Pseudomonadota</taxon>
        <taxon>Gammaproteobacteria</taxon>
        <taxon>Thiohalomonadales</taxon>
        <taxon>Thiohalophilaceae</taxon>
        <taxon>Thiohalophilus</taxon>
    </lineage>
</organism>
<gene>
    <name evidence="2" type="ORF">EDC23_2782</name>
</gene>
<dbReference type="EMBL" id="SOQX01000011">
    <property type="protein sequence ID" value="TDX97753.1"/>
    <property type="molecule type" value="Genomic_DNA"/>
</dbReference>
<feature type="domain" description="Bacteriophage T5 Orf172 DNA-binding" evidence="1">
    <location>
        <begin position="19"/>
        <end position="98"/>
    </location>
</feature>
<evidence type="ECO:0000313" key="2">
    <source>
        <dbReference type="EMBL" id="TDX97753.1"/>
    </source>
</evidence>
<accession>A0A4V3H3B5</accession>
<sequence>MEESENYNKGYVYILEAKDIDLPVCKIGMTTRTPHERCNEINNSSTGDFIWSVAHYIAVDDCKKLESLVHSKLYPLRQKGREFFNINADDANTALLSIFDKQTEINKINIEEIIPLKTKPKNGAKKRKHTFRRIDSEYAELLQLFTSLLNVKGRPFGQLNKPSFGMSDGNEGVQWNLSVNTETEEIRLGVNLEGSAKTGRWLIAPFILNKPSIDKIKSKINHPNNITLQFSRDAWQGASRLNIKEKFIGGREYPLSEIDQNIWSSILEEALTCLDENKNYRGRKRNQPVTLESNGRELMKDISPHLTIWTYLSIEGDIEGNIKNKISELQPVYDWVVEASQS</sequence>
<dbReference type="RefSeq" id="WP_134085352.1">
    <property type="nucleotide sequence ID" value="NZ_SOQX01000011.1"/>
</dbReference>
<protein>
    <submittedName>
        <fullName evidence="2">T5orf172 domain-containing protein</fullName>
    </submittedName>
</protein>
<keyword evidence="3" id="KW-1185">Reference proteome</keyword>
<evidence type="ECO:0000259" key="1">
    <source>
        <dbReference type="SMART" id="SM00974"/>
    </source>
</evidence>
<name>A0A4V3H3B5_9GAMM</name>
<proteinExistence type="predicted"/>
<evidence type="ECO:0000313" key="3">
    <source>
        <dbReference type="Proteomes" id="UP000294914"/>
    </source>
</evidence>
<dbReference type="InterPro" id="IPR018306">
    <property type="entry name" value="Phage_T5_Orf172_DNA-bd"/>
</dbReference>
<dbReference type="AlphaFoldDB" id="A0A4V3H3B5"/>
<reference evidence="2 3" key="1">
    <citation type="submission" date="2019-03" db="EMBL/GenBank/DDBJ databases">
        <title>Genomic Encyclopedia of Type Strains, Phase IV (KMG-IV): sequencing the most valuable type-strain genomes for metagenomic binning, comparative biology and taxonomic classification.</title>
        <authorList>
            <person name="Goeker M."/>
        </authorList>
    </citation>
    <scope>NUCLEOTIDE SEQUENCE [LARGE SCALE GENOMIC DNA]</scope>
    <source>
        <strain evidence="2 3">DSM 16326</strain>
    </source>
</reference>
<dbReference type="OrthoDB" id="6626316at2"/>
<comment type="caution">
    <text evidence="2">The sequence shown here is derived from an EMBL/GenBank/DDBJ whole genome shotgun (WGS) entry which is preliminary data.</text>
</comment>